<sequence>MLLRDISVASAAQVLQQRVQLGQVAGGGSGQFLLLRCAGPGQRVVVMGRGGPRQGTIAVPVRATCLCDGFGRGRLVGCLRTRSLFVPHAVQAAIARNRRAATANVLMLSRHRVLQVSE</sequence>
<accession>A0A8D8CHH8</accession>
<dbReference type="AlphaFoldDB" id="A0A8D8CHH8"/>
<evidence type="ECO:0000313" key="1">
    <source>
        <dbReference type="EMBL" id="CAG6493546.1"/>
    </source>
</evidence>
<organism evidence="1">
    <name type="scientific">Culex pipiens</name>
    <name type="common">House mosquito</name>
    <dbReference type="NCBI Taxonomy" id="7175"/>
    <lineage>
        <taxon>Eukaryota</taxon>
        <taxon>Metazoa</taxon>
        <taxon>Ecdysozoa</taxon>
        <taxon>Arthropoda</taxon>
        <taxon>Hexapoda</taxon>
        <taxon>Insecta</taxon>
        <taxon>Pterygota</taxon>
        <taxon>Neoptera</taxon>
        <taxon>Endopterygota</taxon>
        <taxon>Diptera</taxon>
        <taxon>Nematocera</taxon>
        <taxon>Culicoidea</taxon>
        <taxon>Culicidae</taxon>
        <taxon>Culicinae</taxon>
        <taxon>Culicini</taxon>
        <taxon>Culex</taxon>
        <taxon>Culex</taxon>
    </lineage>
</organism>
<dbReference type="EMBL" id="HBUE01123740">
    <property type="protein sequence ID" value="CAG6493546.1"/>
    <property type="molecule type" value="Transcribed_RNA"/>
</dbReference>
<name>A0A8D8CHH8_CULPI</name>
<protein>
    <submittedName>
        <fullName evidence="1">(northern house mosquito) hypothetical protein</fullName>
    </submittedName>
</protein>
<reference evidence="1" key="1">
    <citation type="submission" date="2021-05" db="EMBL/GenBank/DDBJ databases">
        <authorList>
            <person name="Alioto T."/>
            <person name="Alioto T."/>
            <person name="Gomez Garrido J."/>
        </authorList>
    </citation>
    <scope>NUCLEOTIDE SEQUENCE</scope>
</reference>
<proteinExistence type="predicted"/>